<keyword evidence="9" id="KW-1185">Reference proteome</keyword>
<comment type="caution">
    <text evidence="8">The sequence shown here is derived from an EMBL/GenBank/DDBJ whole genome shotgun (WGS) entry which is preliminary data.</text>
</comment>
<keyword evidence="4 6" id="KW-0378">Hydrolase</keyword>
<dbReference type="InterPro" id="IPR051708">
    <property type="entry name" value="Plant_Aspart_Prot_A1"/>
</dbReference>
<dbReference type="EMBL" id="JAYDYQ010001087">
    <property type="protein sequence ID" value="KAK4490871.1"/>
    <property type="molecule type" value="Genomic_DNA"/>
</dbReference>
<accession>A0ABR0DPU5</accession>
<keyword evidence="5" id="KW-0325">Glycoprotein</keyword>
<evidence type="ECO:0000256" key="6">
    <source>
        <dbReference type="RuleBase" id="RU000454"/>
    </source>
</evidence>
<gene>
    <name evidence="8" type="ORF">RD792_001586</name>
</gene>
<dbReference type="Proteomes" id="UP001291926">
    <property type="component" value="Unassembled WGS sequence"/>
</dbReference>
<comment type="similarity">
    <text evidence="1 6">Belongs to the peptidase A1 family.</text>
</comment>
<dbReference type="InterPro" id="IPR033121">
    <property type="entry name" value="PEPTIDASE_A1"/>
</dbReference>
<dbReference type="Gene3D" id="2.40.70.10">
    <property type="entry name" value="Acid Proteases"/>
    <property type="match status" value="2"/>
</dbReference>
<evidence type="ECO:0000256" key="1">
    <source>
        <dbReference type="ARBA" id="ARBA00007447"/>
    </source>
</evidence>
<evidence type="ECO:0000313" key="8">
    <source>
        <dbReference type="EMBL" id="KAK4490871.1"/>
    </source>
</evidence>
<dbReference type="PROSITE" id="PS51767">
    <property type="entry name" value="PEPTIDASE_A1"/>
    <property type="match status" value="1"/>
</dbReference>
<protein>
    <recommendedName>
        <fullName evidence="7">Peptidase A1 domain-containing protein</fullName>
    </recommendedName>
</protein>
<dbReference type="InterPro" id="IPR032861">
    <property type="entry name" value="TAXi_N"/>
</dbReference>
<dbReference type="Pfam" id="PF14541">
    <property type="entry name" value="TAXi_C"/>
    <property type="match status" value="1"/>
</dbReference>
<dbReference type="InterPro" id="IPR001461">
    <property type="entry name" value="Aspartic_peptidase_A1"/>
</dbReference>
<feature type="domain" description="Peptidase A1" evidence="7">
    <location>
        <begin position="71"/>
        <end position="410"/>
    </location>
</feature>
<evidence type="ECO:0000256" key="3">
    <source>
        <dbReference type="ARBA" id="ARBA00022750"/>
    </source>
</evidence>
<dbReference type="InterPro" id="IPR032799">
    <property type="entry name" value="TAXi_C"/>
</dbReference>
<sequence length="423" mass="46961">MIEAKKHDGITLDLIHRDSPQSPSYNVSETYFERLNKAFHRSISRKSSISLLSSKSTNSISARVTADGGEYLMKIRIGTPPVEILAIADTGSDLTWTQCKPCSRCYNQTAPLFDPEKTKTYRKVSCKSKQCSEVGSCDSSNNCKYQVSYGDRSFSMGDLAVDTFTFDSNYRKKVSLPKVAFGCGHQNEGTFKETGSGIIGLGAGSLSIVKQLDKYIGGRFSYCLTFIDSNASSRISFGRDAIVRGRKVKSTPIVSKYPDTFYYLTLEGLSVGSERLEYNSINSNSKESVEEGNIIIDSGTTLTFLPSEFYYKLESKLVKAIRGKRVSESQANFGLCYALPRNGKFNAPPIVAHFRGADVELRQESTFLQVEKGVFCLTLVPSQDMAIFGNLHQMNYHIGYDLKNLKVSFLPIDCSKKSRGKSR</sequence>
<dbReference type="PANTHER" id="PTHR47967:SF128">
    <property type="entry name" value="ASPARTIC PROTEINASE CDR1-LIKE"/>
    <property type="match status" value="1"/>
</dbReference>
<dbReference type="CDD" id="cd05476">
    <property type="entry name" value="pepsin_A_like_plant"/>
    <property type="match status" value="1"/>
</dbReference>
<organism evidence="8 9">
    <name type="scientific">Penstemon davidsonii</name>
    <dbReference type="NCBI Taxonomy" id="160366"/>
    <lineage>
        <taxon>Eukaryota</taxon>
        <taxon>Viridiplantae</taxon>
        <taxon>Streptophyta</taxon>
        <taxon>Embryophyta</taxon>
        <taxon>Tracheophyta</taxon>
        <taxon>Spermatophyta</taxon>
        <taxon>Magnoliopsida</taxon>
        <taxon>eudicotyledons</taxon>
        <taxon>Gunneridae</taxon>
        <taxon>Pentapetalae</taxon>
        <taxon>asterids</taxon>
        <taxon>lamiids</taxon>
        <taxon>Lamiales</taxon>
        <taxon>Plantaginaceae</taxon>
        <taxon>Cheloneae</taxon>
        <taxon>Penstemon</taxon>
    </lineage>
</organism>
<dbReference type="SUPFAM" id="SSF50630">
    <property type="entry name" value="Acid proteases"/>
    <property type="match status" value="1"/>
</dbReference>
<evidence type="ECO:0000256" key="5">
    <source>
        <dbReference type="ARBA" id="ARBA00023180"/>
    </source>
</evidence>
<dbReference type="PANTHER" id="PTHR47967">
    <property type="entry name" value="OS07G0603500 PROTEIN-RELATED"/>
    <property type="match status" value="1"/>
</dbReference>
<evidence type="ECO:0000259" key="7">
    <source>
        <dbReference type="PROSITE" id="PS51767"/>
    </source>
</evidence>
<evidence type="ECO:0000256" key="2">
    <source>
        <dbReference type="ARBA" id="ARBA00022670"/>
    </source>
</evidence>
<keyword evidence="2 6" id="KW-0645">Protease</keyword>
<reference evidence="8 9" key="1">
    <citation type="journal article" date="2023" name="bioRxiv">
        <title>Genome report: Whole genome sequence and annotation of Penstemon davidsonii.</title>
        <authorList>
            <person name="Ostevik K.L."/>
            <person name="Alabady M."/>
            <person name="Zhang M."/>
            <person name="Rausher M.D."/>
        </authorList>
    </citation>
    <scope>NUCLEOTIDE SEQUENCE [LARGE SCALE GENOMIC DNA]</scope>
    <source>
        <strain evidence="8">DNT005</strain>
        <tissue evidence="8">Whole leaf</tissue>
    </source>
</reference>
<dbReference type="InterPro" id="IPR034161">
    <property type="entry name" value="Pepsin-like_plant"/>
</dbReference>
<dbReference type="Pfam" id="PF14543">
    <property type="entry name" value="TAXi_N"/>
    <property type="match status" value="1"/>
</dbReference>
<evidence type="ECO:0000256" key="4">
    <source>
        <dbReference type="ARBA" id="ARBA00022801"/>
    </source>
</evidence>
<evidence type="ECO:0000313" key="9">
    <source>
        <dbReference type="Proteomes" id="UP001291926"/>
    </source>
</evidence>
<dbReference type="InterPro" id="IPR001969">
    <property type="entry name" value="Aspartic_peptidase_AS"/>
</dbReference>
<dbReference type="InterPro" id="IPR021109">
    <property type="entry name" value="Peptidase_aspartic_dom_sf"/>
</dbReference>
<name>A0ABR0DPU5_9LAMI</name>
<dbReference type="PRINTS" id="PR00792">
    <property type="entry name" value="PEPSIN"/>
</dbReference>
<dbReference type="PROSITE" id="PS00141">
    <property type="entry name" value="ASP_PROTEASE"/>
    <property type="match status" value="1"/>
</dbReference>
<keyword evidence="3 6" id="KW-0064">Aspartyl protease</keyword>
<proteinExistence type="inferred from homology"/>